<proteinExistence type="predicted"/>
<evidence type="ECO:0000313" key="3">
    <source>
        <dbReference type="Proteomes" id="UP000054815"/>
    </source>
</evidence>
<evidence type="ECO:0000313" key="2">
    <source>
        <dbReference type="EMBL" id="KRX88658.1"/>
    </source>
</evidence>
<dbReference type="EMBL" id="JYDU01000227">
    <property type="protein sequence ID" value="KRX88658.1"/>
    <property type="molecule type" value="Genomic_DNA"/>
</dbReference>
<comment type="caution">
    <text evidence="2">The sequence shown here is derived from an EMBL/GenBank/DDBJ whole genome shotgun (WGS) entry which is preliminary data.</text>
</comment>
<dbReference type="Proteomes" id="UP000054815">
    <property type="component" value="Unassembled WGS sequence"/>
</dbReference>
<dbReference type="AlphaFoldDB" id="A0A0V0XL32"/>
<gene>
    <name evidence="2" type="ORF">T4E_6272</name>
</gene>
<evidence type="ECO:0000256" key="1">
    <source>
        <dbReference type="SAM" id="MobiDB-lite"/>
    </source>
</evidence>
<organism evidence="2 3">
    <name type="scientific">Trichinella pseudospiralis</name>
    <name type="common">Parasitic roundworm</name>
    <dbReference type="NCBI Taxonomy" id="6337"/>
    <lineage>
        <taxon>Eukaryota</taxon>
        <taxon>Metazoa</taxon>
        <taxon>Ecdysozoa</taxon>
        <taxon>Nematoda</taxon>
        <taxon>Enoplea</taxon>
        <taxon>Dorylaimia</taxon>
        <taxon>Trichinellida</taxon>
        <taxon>Trichinellidae</taxon>
        <taxon>Trichinella</taxon>
    </lineage>
</organism>
<feature type="compositionally biased region" description="Basic and acidic residues" evidence="1">
    <location>
        <begin position="54"/>
        <end position="69"/>
    </location>
</feature>
<sequence length="85" mass="10005">MVFIICNQHESFKWSLEVVITCRRRARCLDPKKILSESLVKSKHDSSRRRLTKRPTERRAEQTKTKNGETRAMGISTRCKIKTDQ</sequence>
<feature type="region of interest" description="Disordered" evidence="1">
    <location>
        <begin position="39"/>
        <end position="85"/>
    </location>
</feature>
<accession>A0A0V0XL32</accession>
<name>A0A0V0XL32_TRIPS</name>
<protein>
    <submittedName>
        <fullName evidence="2">Uncharacterized protein</fullName>
    </submittedName>
</protein>
<reference evidence="2 3" key="1">
    <citation type="submission" date="2015-01" db="EMBL/GenBank/DDBJ databases">
        <title>Evolution of Trichinella species and genotypes.</title>
        <authorList>
            <person name="Korhonen P.K."/>
            <person name="Edoardo P."/>
            <person name="Giuseppe L.R."/>
            <person name="Gasser R.B."/>
        </authorList>
    </citation>
    <scope>NUCLEOTIDE SEQUENCE [LARGE SCALE GENOMIC DNA]</scope>
    <source>
        <strain evidence="2">ISS141</strain>
    </source>
</reference>